<accession>A0A2R6AAF5</accession>
<sequence>MALVISVLVVRADFIVGANQIDAYVRAVNLLGMNCAQVNGIWTFWYDETTAQFVTTQPYNPIWHAIPDSYCFGYSAYVTYTKASSSTTQLYGQYEFKISSPFETVTGTVELYIFPWDSSHVQVLTYYGSQPTNDIVFNVPVDTEVNTY</sequence>
<dbReference type="AlphaFoldDB" id="A0A2R6AAF5"/>
<gene>
    <name evidence="1" type="ORF">B9Q02_10665</name>
</gene>
<reference evidence="1 2" key="1">
    <citation type="submission" date="2017-04" db="EMBL/GenBank/DDBJ databases">
        <title>Novel microbial lineages endemic to geothermal iron-oxide mats fill important gaps in the evolutionary history of Archaea.</title>
        <authorList>
            <person name="Jay Z.J."/>
            <person name="Beam J.P."/>
            <person name="Dlakic M."/>
            <person name="Rusch D.B."/>
            <person name="Kozubal M.A."/>
            <person name="Inskeep W.P."/>
        </authorList>
    </citation>
    <scope>NUCLEOTIDE SEQUENCE [LARGE SCALE GENOMIC DNA]</scope>
    <source>
        <strain evidence="1">BE_D</strain>
    </source>
</reference>
<evidence type="ECO:0000313" key="2">
    <source>
        <dbReference type="Proteomes" id="UP000240569"/>
    </source>
</evidence>
<proteinExistence type="predicted"/>
<evidence type="ECO:0000313" key="1">
    <source>
        <dbReference type="EMBL" id="PSN83329.1"/>
    </source>
</evidence>
<name>A0A2R6AAF5_9ARCH</name>
<organism evidence="1 2">
    <name type="scientific">Candidatus Marsarchaeota G1 archaeon BE_D</name>
    <dbReference type="NCBI Taxonomy" id="1978156"/>
    <lineage>
        <taxon>Archaea</taxon>
        <taxon>Candidatus Marsarchaeota</taxon>
        <taxon>Candidatus Marsarchaeota group 1</taxon>
    </lineage>
</organism>
<comment type="caution">
    <text evidence="1">The sequence shown here is derived from an EMBL/GenBank/DDBJ whole genome shotgun (WGS) entry which is preliminary data.</text>
</comment>
<dbReference type="EMBL" id="NEXD01000107">
    <property type="protein sequence ID" value="PSN83329.1"/>
    <property type="molecule type" value="Genomic_DNA"/>
</dbReference>
<protein>
    <submittedName>
        <fullName evidence="1">Uncharacterized protein</fullName>
    </submittedName>
</protein>
<dbReference type="Proteomes" id="UP000240569">
    <property type="component" value="Unassembled WGS sequence"/>
</dbReference>